<evidence type="ECO:0000313" key="2">
    <source>
        <dbReference type="EMBL" id="MTW17247.1"/>
    </source>
</evidence>
<dbReference type="Proteomes" id="UP000289200">
    <property type="component" value="Unassembled WGS sequence"/>
</dbReference>
<protein>
    <submittedName>
        <fullName evidence="3">Uncharacterized protein</fullName>
    </submittedName>
</protein>
<feature type="transmembrane region" description="Helical" evidence="1">
    <location>
        <begin position="87"/>
        <end position="116"/>
    </location>
</feature>
<keyword evidence="1" id="KW-1133">Transmembrane helix</keyword>
<dbReference type="Proteomes" id="UP000438991">
    <property type="component" value="Unassembled WGS sequence"/>
</dbReference>
<dbReference type="EMBL" id="WNKV01000009">
    <property type="protein sequence ID" value="MTW17247.1"/>
    <property type="molecule type" value="Genomic_DNA"/>
</dbReference>
<feature type="transmembrane region" description="Helical" evidence="1">
    <location>
        <begin position="6"/>
        <end position="39"/>
    </location>
</feature>
<proteinExistence type="predicted"/>
<evidence type="ECO:0000256" key="1">
    <source>
        <dbReference type="SAM" id="Phobius"/>
    </source>
</evidence>
<gene>
    <name evidence="2" type="ORF">GJ689_13640</name>
    <name evidence="3" type="ORF">RHODGE_RHODGE_01980</name>
</gene>
<organism evidence="3 4">
    <name type="scientific">Rhodoplanes serenus</name>
    <dbReference type="NCBI Taxonomy" id="200615"/>
    <lineage>
        <taxon>Bacteria</taxon>
        <taxon>Pseudomonadati</taxon>
        <taxon>Pseudomonadota</taxon>
        <taxon>Alphaproteobacteria</taxon>
        <taxon>Hyphomicrobiales</taxon>
        <taxon>Nitrobacteraceae</taxon>
        <taxon>Rhodoplanes</taxon>
    </lineage>
</organism>
<reference evidence="4" key="1">
    <citation type="submission" date="2018-10" db="EMBL/GenBank/DDBJ databases">
        <authorList>
            <person name="Peiro R."/>
            <person name="Begona"/>
            <person name="Cbmso G."/>
            <person name="Lopez M."/>
            <person name="Gonzalez S."/>
            <person name="Sacristan E."/>
            <person name="Castillo E."/>
        </authorList>
    </citation>
    <scope>NUCLEOTIDE SEQUENCE [LARGE SCALE GENOMIC DNA]</scope>
</reference>
<keyword evidence="1" id="KW-0472">Membrane</keyword>
<dbReference type="EMBL" id="UWOC01000136">
    <property type="protein sequence ID" value="VCU08818.1"/>
    <property type="molecule type" value="Genomic_DNA"/>
</dbReference>
<evidence type="ECO:0000313" key="3">
    <source>
        <dbReference type="EMBL" id="VCU08818.1"/>
    </source>
</evidence>
<comment type="caution">
    <text evidence="3">The sequence shown here is derived from an EMBL/GenBank/DDBJ whole genome shotgun (WGS) entry which is preliminary data.</text>
</comment>
<dbReference type="AlphaFoldDB" id="A0A327KE42"/>
<keyword evidence="4" id="KW-1185">Reference proteome</keyword>
<evidence type="ECO:0000313" key="4">
    <source>
        <dbReference type="Proteomes" id="UP000289200"/>
    </source>
</evidence>
<evidence type="ECO:0000313" key="5">
    <source>
        <dbReference type="Proteomes" id="UP000438991"/>
    </source>
</evidence>
<reference evidence="3" key="2">
    <citation type="submission" date="2018-10" db="EMBL/GenBank/DDBJ databases">
        <authorList>
            <person name="Peiro R."/>
            <person name="Begona"/>
            <person name="Cbmso G."/>
            <person name="Lopez M."/>
            <person name="Gonzalez S."/>
            <person name="Sacristan E."/>
            <person name="Castillo E."/>
        </authorList>
    </citation>
    <scope>NUCLEOTIDE SEQUENCE</scope>
    <source>
        <strain evidence="3">Rhod_genome</strain>
    </source>
</reference>
<sequence length="151" mass="16344">MPYWILAFAVALVVVIGTAAGPFGAVVALIAFSVALFLLWAQKLGYMGAWTTFGLDRFAAPFLDDANRERFSGIFSDMEKVGKACTIAVVLIALSLLLPGYQVGILVIALAAWWLYQIRLANRPASKVIEGPLGEKVVFPRAESRDAARVN</sequence>
<name>A0A327KE42_9BRAD</name>
<keyword evidence="1" id="KW-0812">Transmembrane</keyword>
<reference evidence="2 5" key="3">
    <citation type="submission" date="2019-11" db="EMBL/GenBank/DDBJ databases">
        <title>Whole-genome sequence of Rhodoplanes serenus DSM 18633, type strain.</title>
        <authorList>
            <person name="Kyndt J.A."/>
            <person name="Meyer T.E."/>
        </authorList>
    </citation>
    <scope>NUCLEOTIDE SEQUENCE [LARGE SCALE GENOMIC DNA]</scope>
    <source>
        <strain evidence="2 5">DSM 18633</strain>
    </source>
</reference>
<dbReference type="OrthoDB" id="8139509at2"/>
<dbReference type="RefSeq" id="WP_111385413.1">
    <property type="nucleotide sequence ID" value="NZ_NPEW01000097.1"/>
</dbReference>
<accession>A0A327KE42</accession>